<comment type="caution">
    <text evidence="6">The sequence shown here is derived from an EMBL/GenBank/DDBJ whole genome shotgun (WGS) entry which is preliminary data.</text>
</comment>
<dbReference type="Gene3D" id="3.30.450.40">
    <property type="match status" value="1"/>
</dbReference>
<sequence length="250" mass="27019">MRNKPPYALDSVDNALQLIHLLRDQGRVRVTEAAAELGIGRSTAHRLLAMLVYRGFAEQDENRGYLPGPALVSGTPLRADLARLRATATPAMERLCERVEETVNLMVRVGTQSRFVACVESNQILHVGDRRGTILPAARASGGKALLAQMKPDEVAMLYGIGSADPALADDEWAKLMAELKLIRRRGYATNPEGTETGLHAVGMAFRGGDGEYVAALSVAMPSARYSRQRVSTLVPELRAAIDAIERAGS</sequence>
<dbReference type="SMART" id="SM00346">
    <property type="entry name" value="HTH_ICLR"/>
    <property type="match status" value="1"/>
</dbReference>
<name>A0A5N0VJG6_9PSEU</name>
<evidence type="ECO:0000259" key="4">
    <source>
        <dbReference type="PROSITE" id="PS51077"/>
    </source>
</evidence>
<protein>
    <submittedName>
        <fullName evidence="6">IclR family transcriptional regulator</fullName>
    </submittedName>
</protein>
<evidence type="ECO:0000256" key="2">
    <source>
        <dbReference type="ARBA" id="ARBA00023125"/>
    </source>
</evidence>
<accession>A0A5N0VJG6</accession>
<proteinExistence type="predicted"/>
<dbReference type="Proteomes" id="UP000319769">
    <property type="component" value="Unassembled WGS sequence"/>
</dbReference>
<dbReference type="Pfam" id="PF09339">
    <property type="entry name" value="HTH_IclR"/>
    <property type="match status" value="1"/>
</dbReference>
<evidence type="ECO:0000259" key="5">
    <source>
        <dbReference type="PROSITE" id="PS51078"/>
    </source>
</evidence>
<evidence type="ECO:0000256" key="1">
    <source>
        <dbReference type="ARBA" id="ARBA00023015"/>
    </source>
</evidence>
<dbReference type="PROSITE" id="PS51078">
    <property type="entry name" value="ICLR_ED"/>
    <property type="match status" value="1"/>
</dbReference>
<dbReference type="EMBL" id="VMNW02000004">
    <property type="protein sequence ID" value="KAA9165808.1"/>
    <property type="molecule type" value="Genomic_DNA"/>
</dbReference>
<dbReference type="PANTHER" id="PTHR30136:SF24">
    <property type="entry name" value="HTH-TYPE TRANSCRIPTIONAL REPRESSOR ALLR"/>
    <property type="match status" value="1"/>
</dbReference>
<feature type="domain" description="HTH iclR-type" evidence="4">
    <location>
        <begin position="9"/>
        <end position="69"/>
    </location>
</feature>
<evidence type="ECO:0000313" key="6">
    <source>
        <dbReference type="EMBL" id="KAA9165808.1"/>
    </source>
</evidence>
<dbReference type="InterPro" id="IPR050707">
    <property type="entry name" value="HTH_MetabolicPath_Reg"/>
</dbReference>
<dbReference type="OrthoDB" id="7274111at2"/>
<dbReference type="InterPro" id="IPR036388">
    <property type="entry name" value="WH-like_DNA-bd_sf"/>
</dbReference>
<dbReference type="InterPro" id="IPR005471">
    <property type="entry name" value="Tscrpt_reg_IclR_N"/>
</dbReference>
<organism evidence="6 7">
    <name type="scientific">Amycolatopsis acidicola</name>
    <dbReference type="NCBI Taxonomy" id="2596893"/>
    <lineage>
        <taxon>Bacteria</taxon>
        <taxon>Bacillati</taxon>
        <taxon>Actinomycetota</taxon>
        <taxon>Actinomycetes</taxon>
        <taxon>Pseudonocardiales</taxon>
        <taxon>Pseudonocardiaceae</taxon>
        <taxon>Amycolatopsis</taxon>
    </lineage>
</organism>
<dbReference type="AlphaFoldDB" id="A0A5N0VJG6"/>
<dbReference type="GO" id="GO:0003677">
    <property type="term" value="F:DNA binding"/>
    <property type="evidence" value="ECO:0007669"/>
    <property type="project" value="UniProtKB-KW"/>
</dbReference>
<dbReference type="SUPFAM" id="SSF46785">
    <property type="entry name" value="Winged helix' DNA-binding domain"/>
    <property type="match status" value="1"/>
</dbReference>
<reference evidence="6" key="1">
    <citation type="submission" date="2019-09" db="EMBL/GenBank/DDBJ databases">
        <authorList>
            <person name="Teo W.F.A."/>
            <person name="Duangmal K."/>
        </authorList>
    </citation>
    <scope>NUCLEOTIDE SEQUENCE [LARGE SCALE GENOMIC DNA]</scope>
    <source>
        <strain evidence="6">K81G1</strain>
    </source>
</reference>
<dbReference type="RefSeq" id="WP_144745725.1">
    <property type="nucleotide sequence ID" value="NZ_VMNW02000004.1"/>
</dbReference>
<keyword evidence="1" id="KW-0805">Transcription regulation</keyword>
<keyword evidence="7" id="KW-1185">Reference proteome</keyword>
<keyword evidence="3" id="KW-0804">Transcription</keyword>
<keyword evidence="2" id="KW-0238">DNA-binding</keyword>
<dbReference type="GO" id="GO:0003700">
    <property type="term" value="F:DNA-binding transcription factor activity"/>
    <property type="evidence" value="ECO:0007669"/>
    <property type="project" value="TreeGrafter"/>
</dbReference>
<dbReference type="InterPro" id="IPR036390">
    <property type="entry name" value="WH_DNA-bd_sf"/>
</dbReference>
<dbReference type="PANTHER" id="PTHR30136">
    <property type="entry name" value="HELIX-TURN-HELIX TRANSCRIPTIONAL REGULATOR, ICLR FAMILY"/>
    <property type="match status" value="1"/>
</dbReference>
<feature type="domain" description="IclR-ED" evidence="5">
    <location>
        <begin position="70"/>
        <end position="250"/>
    </location>
</feature>
<gene>
    <name evidence="6" type="ORF">FPZ12_004815</name>
</gene>
<dbReference type="SUPFAM" id="SSF55781">
    <property type="entry name" value="GAF domain-like"/>
    <property type="match status" value="1"/>
</dbReference>
<dbReference type="Gene3D" id="1.10.10.10">
    <property type="entry name" value="Winged helix-like DNA-binding domain superfamily/Winged helix DNA-binding domain"/>
    <property type="match status" value="1"/>
</dbReference>
<dbReference type="Pfam" id="PF01614">
    <property type="entry name" value="IclR_C"/>
    <property type="match status" value="1"/>
</dbReference>
<dbReference type="InterPro" id="IPR014757">
    <property type="entry name" value="Tscrpt_reg_IclR_C"/>
</dbReference>
<dbReference type="InterPro" id="IPR029016">
    <property type="entry name" value="GAF-like_dom_sf"/>
</dbReference>
<evidence type="ECO:0000256" key="3">
    <source>
        <dbReference type="ARBA" id="ARBA00023163"/>
    </source>
</evidence>
<dbReference type="GO" id="GO:0045892">
    <property type="term" value="P:negative regulation of DNA-templated transcription"/>
    <property type="evidence" value="ECO:0007669"/>
    <property type="project" value="TreeGrafter"/>
</dbReference>
<evidence type="ECO:0000313" key="7">
    <source>
        <dbReference type="Proteomes" id="UP000319769"/>
    </source>
</evidence>
<dbReference type="PROSITE" id="PS51077">
    <property type="entry name" value="HTH_ICLR"/>
    <property type="match status" value="1"/>
</dbReference>